<reference evidence="2 3" key="1">
    <citation type="journal article" date="2019" name="Commun. Biol.">
        <title>The bagworm genome reveals a unique fibroin gene that provides high tensile strength.</title>
        <authorList>
            <person name="Kono N."/>
            <person name="Nakamura H."/>
            <person name="Ohtoshi R."/>
            <person name="Tomita M."/>
            <person name="Numata K."/>
            <person name="Arakawa K."/>
        </authorList>
    </citation>
    <scope>NUCLEOTIDE SEQUENCE [LARGE SCALE GENOMIC DNA]</scope>
</reference>
<keyword evidence="3" id="KW-1185">Reference proteome</keyword>
<dbReference type="Proteomes" id="UP000299102">
    <property type="component" value="Unassembled WGS sequence"/>
</dbReference>
<evidence type="ECO:0000313" key="2">
    <source>
        <dbReference type="EMBL" id="GBP88648.1"/>
    </source>
</evidence>
<sequence length="132" mass="14906">MVNYFAFKTKELVTRVGGHRKELPRRRAPPNADDTKVTLDPSLRRFYEYAIRSQYECGVVKCNRPACKHQTRSGGRGSDIEQITAAIHLMTGDTTRPDESGQSADALFAGLFPHTPALFLFRQTPYPHLRGQ</sequence>
<gene>
    <name evidence="2" type="ORF">EVAR_103893_1</name>
</gene>
<evidence type="ECO:0000313" key="3">
    <source>
        <dbReference type="Proteomes" id="UP000299102"/>
    </source>
</evidence>
<organism evidence="2 3">
    <name type="scientific">Eumeta variegata</name>
    <name type="common">Bagworm moth</name>
    <name type="synonym">Eumeta japonica</name>
    <dbReference type="NCBI Taxonomy" id="151549"/>
    <lineage>
        <taxon>Eukaryota</taxon>
        <taxon>Metazoa</taxon>
        <taxon>Ecdysozoa</taxon>
        <taxon>Arthropoda</taxon>
        <taxon>Hexapoda</taxon>
        <taxon>Insecta</taxon>
        <taxon>Pterygota</taxon>
        <taxon>Neoptera</taxon>
        <taxon>Endopterygota</taxon>
        <taxon>Lepidoptera</taxon>
        <taxon>Glossata</taxon>
        <taxon>Ditrysia</taxon>
        <taxon>Tineoidea</taxon>
        <taxon>Psychidae</taxon>
        <taxon>Oiketicinae</taxon>
        <taxon>Eumeta</taxon>
    </lineage>
</organism>
<name>A0A4C1ZLK9_EUMVA</name>
<protein>
    <submittedName>
        <fullName evidence="2">Uncharacterized protein</fullName>
    </submittedName>
</protein>
<dbReference type="AlphaFoldDB" id="A0A4C1ZLK9"/>
<accession>A0A4C1ZLK9</accession>
<comment type="caution">
    <text evidence="2">The sequence shown here is derived from an EMBL/GenBank/DDBJ whole genome shotgun (WGS) entry which is preliminary data.</text>
</comment>
<proteinExistence type="predicted"/>
<feature type="region of interest" description="Disordered" evidence="1">
    <location>
        <begin position="18"/>
        <end position="37"/>
    </location>
</feature>
<dbReference type="EMBL" id="BGZK01001947">
    <property type="protein sequence ID" value="GBP88648.1"/>
    <property type="molecule type" value="Genomic_DNA"/>
</dbReference>
<evidence type="ECO:0000256" key="1">
    <source>
        <dbReference type="SAM" id="MobiDB-lite"/>
    </source>
</evidence>